<comment type="caution">
    <text evidence="1">The sequence shown here is derived from an EMBL/GenBank/DDBJ whole genome shotgun (WGS) entry which is preliminary data.</text>
</comment>
<dbReference type="InterPro" id="IPR036390">
    <property type="entry name" value="WH_DNA-bd_sf"/>
</dbReference>
<protein>
    <submittedName>
        <fullName evidence="1">Uncharacterized protein</fullName>
    </submittedName>
</protein>
<reference evidence="1 2" key="1">
    <citation type="submission" date="2018-02" db="EMBL/GenBank/DDBJ databases">
        <title>8 Nocardia nova and 1 Nocardia cyriacigeorgica strain used for evolution to TMP-SMX.</title>
        <authorList>
            <person name="Mehta H."/>
            <person name="Weng J."/>
            <person name="Shamoo Y."/>
        </authorList>
    </citation>
    <scope>NUCLEOTIDE SEQUENCE [LARGE SCALE GENOMIC DNA]</scope>
    <source>
        <strain evidence="1 2">MDA3139</strain>
    </source>
</reference>
<dbReference type="OrthoDB" id="3568381at2"/>
<accession>A0A2S6AKK2</accession>
<sequence length="205" mass="23195">MMPETFDLLHALRVKGLSNDEVLAELSGVPAPELTDQLAPLIEQGLVTRREGRLAGSTLTPAGRDKHQNLLLADPETASARPQIEAFYESFLPVNGQFKEICRDWQMRSETEPNDHSDADYDQRVIARLTEVDKELEPSLLTLGSQLPRFGRYRNRLSAALDRVRGGDNAAFARPMYNSYHDIWMELHQDLLLSLDRTRGQHDEG</sequence>
<organism evidence="1 2">
    <name type="scientific">Nocardia nova</name>
    <dbReference type="NCBI Taxonomy" id="37330"/>
    <lineage>
        <taxon>Bacteria</taxon>
        <taxon>Bacillati</taxon>
        <taxon>Actinomycetota</taxon>
        <taxon>Actinomycetes</taxon>
        <taxon>Mycobacteriales</taxon>
        <taxon>Nocardiaceae</taxon>
        <taxon>Nocardia</taxon>
    </lineage>
</organism>
<dbReference type="AlphaFoldDB" id="A0A2S6AKK2"/>
<name>A0A2S6AKK2_9NOCA</name>
<evidence type="ECO:0000313" key="1">
    <source>
        <dbReference type="EMBL" id="PPJ35742.1"/>
    </source>
</evidence>
<dbReference type="EMBL" id="PSZC01000019">
    <property type="protein sequence ID" value="PPJ35742.1"/>
    <property type="molecule type" value="Genomic_DNA"/>
</dbReference>
<evidence type="ECO:0000313" key="2">
    <source>
        <dbReference type="Proteomes" id="UP000239874"/>
    </source>
</evidence>
<dbReference type="SUPFAM" id="SSF46785">
    <property type="entry name" value="Winged helix' DNA-binding domain"/>
    <property type="match status" value="1"/>
</dbReference>
<dbReference type="Proteomes" id="UP000239874">
    <property type="component" value="Unassembled WGS sequence"/>
</dbReference>
<proteinExistence type="predicted"/>
<gene>
    <name evidence="1" type="ORF">C5E45_24425</name>
</gene>